<feature type="region of interest" description="Disordered" evidence="1">
    <location>
        <begin position="1"/>
        <end position="35"/>
    </location>
</feature>
<proteinExistence type="predicted"/>
<name>A0A2I0ING3_PUNGR</name>
<evidence type="ECO:0000313" key="2">
    <source>
        <dbReference type="EMBL" id="PKI45548.1"/>
    </source>
</evidence>
<organism evidence="2 3">
    <name type="scientific">Punica granatum</name>
    <name type="common">Pomegranate</name>
    <dbReference type="NCBI Taxonomy" id="22663"/>
    <lineage>
        <taxon>Eukaryota</taxon>
        <taxon>Viridiplantae</taxon>
        <taxon>Streptophyta</taxon>
        <taxon>Embryophyta</taxon>
        <taxon>Tracheophyta</taxon>
        <taxon>Spermatophyta</taxon>
        <taxon>Magnoliopsida</taxon>
        <taxon>eudicotyledons</taxon>
        <taxon>Gunneridae</taxon>
        <taxon>Pentapetalae</taxon>
        <taxon>rosids</taxon>
        <taxon>malvids</taxon>
        <taxon>Myrtales</taxon>
        <taxon>Lythraceae</taxon>
        <taxon>Punica</taxon>
    </lineage>
</organism>
<reference evidence="2 3" key="1">
    <citation type="submission" date="2017-11" db="EMBL/GenBank/DDBJ databases">
        <title>De-novo sequencing of pomegranate (Punica granatum L.) genome.</title>
        <authorList>
            <person name="Akparov Z."/>
            <person name="Amiraslanov A."/>
            <person name="Hajiyeva S."/>
            <person name="Abbasov M."/>
            <person name="Kaur K."/>
            <person name="Hamwieh A."/>
            <person name="Solovyev V."/>
            <person name="Salamov A."/>
            <person name="Braich B."/>
            <person name="Kosarev P."/>
            <person name="Mahmoud A."/>
            <person name="Hajiyev E."/>
            <person name="Babayeva S."/>
            <person name="Izzatullayeva V."/>
            <person name="Mammadov A."/>
            <person name="Mammadov A."/>
            <person name="Sharifova S."/>
            <person name="Ojaghi J."/>
            <person name="Eynullazada K."/>
            <person name="Bayramov B."/>
            <person name="Abdulazimova A."/>
            <person name="Shahmuradov I."/>
        </authorList>
    </citation>
    <scope>NUCLEOTIDE SEQUENCE [LARGE SCALE GENOMIC DNA]</scope>
    <source>
        <strain evidence="3">cv. AG2017</strain>
        <tissue evidence="2">Leaf</tissue>
    </source>
</reference>
<gene>
    <name evidence="2" type="ORF">CRG98_034066</name>
</gene>
<dbReference type="AlphaFoldDB" id="A0A2I0ING3"/>
<dbReference type="EMBL" id="PGOL01002706">
    <property type="protein sequence ID" value="PKI45548.1"/>
    <property type="molecule type" value="Genomic_DNA"/>
</dbReference>
<evidence type="ECO:0000256" key="1">
    <source>
        <dbReference type="SAM" id="MobiDB-lite"/>
    </source>
</evidence>
<accession>A0A2I0ING3</accession>
<comment type="caution">
    <text evidence="2">The sequence shown here is derived from an EMBL/GenBank/DDBJ whole genome shotgun (WGS) entry which is preliminary data.</text>
</comment>
<sequence>MPPVISSGEKGDREGWLGSGSEPHLSPSEVTGGVRASNNLLSEGRITGEAPVPRQLPSQTKAWATIMQPCGCGPLYRKQ</sequence>
<keyword evidence="3" id="KW-1185">Reference proteome</keyword>
<dbReference type="Proteomes" id="UP000233551">
    <property type="component" value="Unassembled WGS sequence"/>
</dbReference>
<evidence type="ECO:0000313" key="3">
    <source>
        <dbReference type="Proteomes" id="UP000233551"/>
    </source>
</evidence>
<protein>
    <submittedName>
        <fullName evidence="2">Uncharacterized protein</fullName>
    </submittedName>
</protein>